<dbReference type="GO" id="GO:0016705">
    <property type="term" value="F:oxidoreductase activity, acting on paired donors, with incorporation or reduction of molecular oxygen"/>
    <property type="evidence" value="ECO:0007669"/>
    <property type="project" value="UniProtKB-ARBA"/>
</dbReference>
<evidence type="ECO:0000256" key="6">
    <source>
        <dbReference type="ARBA" id="ARBA00023014"/>
    </source>
</evidence>
<dbReference type="InterPro" id="IPR036922">
    <property type="entry name" value="Rieske_2Fe-2S_sf"/>
</dbReference>
<dbReference type="CDD" id="cd03467">
    <property type="entry name" value="Rieske"/>
    <property type="match status" value="1"/>
</dbReference>
<dbReference type="PROSITE" id="PS51296">
    <property type="entry name" value="RIESKE"/>
    <property type="match status" value="1"/>
</dbReference>
<keyword evidence="6" id="KW-0411">Iron-sulfur</keyword>
<dbReference type="InterPro" id="IPR014349">
    <property type="entry name" value="Rieske_Fe-S_prot"/>
</dbReference>
<keyword evidence="7" id="KW-1015">Disulfide bond</keyword>
<dbReference type="PRINTS" id="PR00162">
    <property type="entry name" value="RIESKE"/>
</dbReference>
<evidence type="ECO:0000256" key="7">
    <source>
        <dbReference type="ARBA" id="ARBA00023157"/>
    </source>
</evidence>
<dbReference type="SUPFAM" id="SSF50022">
    <property type="entry name" value="ISP domain"/>
    <property type="match status" value="1"/>
</dbReference>
<dbReference type="AlphaFoldDB" id="A0A7W3JT08"/>
<name>A0A7W3JT08_9MICO</name>
<dbReference type="PANTHER" id="PTHR10134">
    <property type="entry name" value="CYTOCHROME B-C1 COMPLEX SUBUNIT RIESKE, MITOCHONDRIAL"/>
    <property type="match status" value="1"/>
</dbReference>
<dbReference type="PROSITE" id="PS51257">
    <property type="entry name" value="PROKAR_LIPOPROTEIN"/>
    <property type="match status" value="1"/>
</dbReference>
<dbReference type="Pfam" id="PF00355">
    <property type="entry name" value="Rieske"/>
    <property type="match status" value="1"/>
</dbReference>
<evidence type="ECO:0000256" key="1">
    <source>
        <dbReference type="ARBA" id="ARBA00002494"/>
    </source>
</evidence>
<reference evidence="11 12" key="1">
    <citation type="submission" date="2020-07" db="EMBL/GenBank/DDBJ databases">
        <title>Sequencing the genomes of 1000 actinobacteria strains.</title>
        <authorList>
            <person name="Klenk H.-P."/>
        </authorList>
    </citation>
    <scope>NUCLEOTIDE SEQUENCE [LARGE SCALE GENOMIC DNA]</scope>
    <source>
        <strain evidence="11 12">DSM 23737</strain>
    </source>
</reference>
<proteinExistence type="predicted"/>
<comment type="caution">
    <text evidence="11">The sequence shown here is derived from an EMBL/GenBank/DDBJ whole genome shotgun (WGS) entry which is preliminary data.</text>
</comment>
<keyword evidence="5" id="KW-0408">Iron</keyword>
<accession>A0A7W3JT08</accession>
<dbReference type="PROSITE" id="PS51318">
    <property type="entry name" value="TAT"/>
    <property type="match status" value="1"/>
</dbReference>
<keyword evidence="3" id="KW-0001">2Fe-2S</keyword>
<dbReference type="GO" id="GO:0046872">
    <property type="term" value="F:metal ion binding"/>
    <property type="evidence" value="ECO:0007669"/>
    <property type="project" value="UniProtKB-KW"/>
</dbReference>
<dbReference type="GO" id="GO:0004497">
    <property type="term" value="F:monooxygenase activity"/>
    <property type="evidence" value="ECO:0007669"/>
    <property type="project" value="UniProtKB-ARBA"/>
</dbReference>
<evidence type="ECO:0000256" key="2">
    <source>
        <dbReference type="ARBA" id="ARBA00015816"/>
    </source>
</evidence>
<dbReference type="GO" id="GO:0016020">
    <property type="term" value="C:membrane"/>
    <property type="evidence" value="ECO:0007669"/>
    <property type="project" value="InterPro"/>
</dbReference>
<evidence type="ECO:0000313" key="12">
    <source>
        <dbReference type="Proteomes" id="UP000524237"/>
    </source>
</evidence>
<gene>
    <name evidence="11" type="ORF">FB555_000775</name>
</gene>
<evidence type="ECO:0000259" key="10">
    <source>
        <dbReference type="PROSITE" id="PS51296"/>
    </source>
</evidence>
<dbReference type="EMBL" id="JACGWU010000001">
    <property type="protein sequence ID" value="MBA8828704.1"/>
    <property type="molecule type" value="Genomic_DNA"/>
</dbReference>
<evidence type="ECO:0000313" key="11">
    <source>
        <dbReference type="EMBL" id="MBA8828704.1"/>
    </source>
</evidence>
<keyword evidence="4" id="KW-0479">Metal-binding</keyword>
<organism evidence="11 12">
    <name type="scientific">Alpinimonas psychrophila</name>
    <dbReference type="NCBI Taxonomy" id="748908"/>
    <lineage>
        <taxon>Bacteria</taxon>
        <taxon>Bacillati</taxon>
        <taxon>Actinomycetota</taxon>
        <taxon>Actinomycetes</taxon>
        <taxon>Micrococcales</taxon>
        <taxon>Microbacteriaceae</taxon>
        <taxon>Alpinimonas</taxon>
    </lineage>
</organism>
<dbReference type="RefSeq" id="WP_182484090.1">
    <property type="nucleotide sequence ID" value="NZ_JACGWU010000001.1"/>
</dbReference>
<evidence type="ECO:0000256" key="9">
    <source>
        <dbReference type="ARBA" id="ARBA00034078"/>
    </source>
</evidence>
<evidence type="ECO:0000256" key="4">
    <source>
        <dbReference type="ARBA" id="ARBA00022723"/>
    </source>
</evidence>
<evidence type="ECO:0000256" key="5">
    <source>
        <dbReference type="ARBA" id="ARBA00023004"/>
    </source>
</evidence>
<protein>
    <recommendedName>
        <fullName evidence="2">Cytochrome bc1 complex Rieske iron-sulfur subunit</fullName>
    </recommendedName>
    <alternativeName>
        <fullName evidence="8">Cytochrome bc1 reductase complex subunit QcrA</fullName>
    </alternativeName>
</protein>
<feature type="domain" description="Rieske" evidence="10">
    <location>
        <begin position="41"/>
        <end position="134"/>
    </location>
</feature>
<evidence type="ECO:0000256" key="8">
    <source>
        <dbReference type="ARBA" id="ARBA00029586"/>
    </source>
</evidence>
<sequence>MPAKNLTRRTVLSAGGVGLVAGVALLSGCAATPTAKAKSGTVVTKLSNVPVGGSFNVDLDGNGLVVSQPTAGVVTAFSSVCTHQGCKVGGRDGVLHCPCHGSEFSISTGSPTTGPATTALTEVKVAIDGDNVVVL</sequence>
<evidence type="ECO:0000256" key="3">
    <source>
        <dbReference type="ARBA" id="ARBA00022714"/>
    </source>
</evidence>
<dbReference type="InterPro" id="IPR006311">
    <property type="entry name" value="TAT_signal"/>
</dbReference>
<comment type="function">
    <text evidence="1">Iron-sulfur subunit of the cytochrome bc1 complex, an essential component of the respiratory electron transport chain required for ATP synthesis. The bc1 complex catalyzes the oxidation of menaquinol and the reduction of cytochrome c in the respiratory chain. The bc1 complex operates through a Q-cycle mechanism that couples electron transfer to generation of the proton gradient that drives ATP synthesis.</text>
</comment>
<dbReference type="Gene3D" id="2.102.10.10">
    <property type="entry name" value="Rieske [2Fe-2S] iron-sulphur domain"/>
    <property type="match status" value="1"/>
</dbReference>
<keyword evidence="12" id="KW-1185">Reference proteome</keyword>
<comment type="cofactor">
    <cofactor evidence="9">
        <name>[2Fe-2S] cluster</name>
        <dbReference type="ChEBI" id="CHEBI:190135"/>
    </cofactor>
</comment>
<dbReference type="GO" id="GO:0051537">
    <property type="term" value="F:2 iron, 2 sulfur cluster binding"/>
    <property type="evidence" value="ECO:0007669"/>
    <property type="project" value="UniProtKB-KW"/>
</dbReference>
<dbReference type="InterPro" id="IPR005805">
    <property type="entry name" value="Rieske_Fe-S_prot_C"/>
</dbReference>
<dbReference type="Proteomes" id="UP000524237">
    <property type="component" value="Unassembled WGS sequence"/>
</dbReference>
<dbReference type="InterPro" id="IPR017941">
    <property type="entry name" value="Rieske_2Fe-2S"/>
</dbReference>